<gene>
    <name evidence="2" type="ORF">SAMN02745196_01417</name>
</gene>
<dbReference type="GO" id="GO:0003676">
    <property type="term" value="F:nucleic acid binding"/>
    <property type="evidence" value="ECO:0007669"/>
    <property type="project" value="InterPro"/>
</dbReference>
<dbReference type="PANTHER" id="PTHR46889">
    <property type="entry name" value="TRANSPOSASE INSF FOR INSERTION SEQUENCE IS3B-RELATED"/>
    <property type="match status" value="1"/>
</dbReference>
<protein>
    <submittedName>
        <fullName evidence="2">Integrase core domain-containing protein</fullName>
    </submittedName>
</protein>
<proteinExistence type="predicted"/>
<dbReference type="Pfam" id="PF13333">
    <property type="entry name" value="rve_2"/>
    <property type="match status" value="1"/>
</dbReference>
<dbReference type="GO" id="GO:0015074">
    <property type="term" value="P:DNA integration"/>
    <property type="evidence" value="ECO:0007669"/>
    <property type="project" value="InterPro"/>
</dbReference>
<keyword evidence="3" id="KW-1185">Reference proteome</keyword>
<dbReference type="InterPro" id="IPR050900">
    <property type="entry name" value="Transposase_IS3/IS150/IS904"/>
</dbReference>
<name>A0A1M5VX52_9CLOT</name>
<sequence length="141" mass="16610">MELHSLLIDLHIRSIIGYSAGKKKDSQLVYKAFSKFTCNSNNVNIFHTHKGNEFKNKILDEVLEAFKIKKALSKKWCPCDNAVAEVTYKIPKTEFAYKKVFNSFEELEMELFEYVHWYNNHRIHGSLNYTIPVEYKLKLSK</sequence>
<dbReference type="OrthoDB" id="568465at2"/>
<dbReference type="Gene3D" id="3.30.420.10">
    <property type="entry name" value="Ribonuclease H-like superfamily/Ribonuclease H"/>
    <property type="match status" value="1"/>
</dbReference>
<evidence type="ECO:0000313" key="3">
    <source>
        <dbReference type="Proteomes" id="UP000184526"/>
    </source>
</evidence>
<dbReference type="PANTHER" id="PTHR46889:SF4">
    <property type="entry name" value="TRANSPOSASE INSO FOR INSERTION SEQUENCE ELEMENT IS911B-RELATED"/>
    <property type="match status" value="1"/>
</dbReference>
<dbReference type="PROSITE" id="PS50994">
    <property type="entry name" value="INTEGRASE"/>
    <property type="match status" value="1"/>
</dbReference>
<evidence type="ECO:0000313" key="2">
    <source>
        <dbReference type="EMBL" id="SHH79787.1"/>
    </source>
</evidence>
<reference evidence="2 3" key="1">
    <citation type="submission" date="2016-11" db="EMBL/GenBank/DDBJ databases">
        <authorList>
            <person name="Jaros S."/>
            <person name="Januszkiewicz K."/>
            <person name="Wedrychowicz H."/>
        </authorList>
    </citation>
    <scope>NUCLEOTIDE SEQUENCE [LARGE SCALE GENOMIC DNA]</scope>
    <source>
        <strain evidence="2 3">DSM 3089</strain>
    </source>
</reference>
<dbReference type="InterPro" id="IPR036397">
    <property type="entry name" value="RNaseH_sf"/>
</dbReference>
<dbReference type="InterPro" id="IPR001584">
    <property type="entry name" value="Integrase_cat-core"/>
</dbReference>
<dbReference type="InterPro" id="IPR012337">
    <property type="entry name" value="RNaseH-like_sf"/>
</dbReference>
<dbReference type="RefSeq" id="WP_084666135.1">
    <property type="nucleotide sequence ID" value="NZ_FQXP01000005.1"/>
</dbReference>
<dbReference type="AlphaFoldDB" id="A0A1M5VX52"/>
<feature type="domain" description="Integrase catalytic" evidence="1">
    <location>
        <begin position="1"/>
        <end position="140"/>
    </location>
</feature>
<dbReference type="EMBL" id="FQXP01000005">
    <property type="protein sequence ID" value="SHH79787.1"/>
    <property type="molecule type" value="Genomic_DNA"/>
</dbReference>
<evidence type="ECO:0000259" key="1">
    <source>
        <dbReference type="PROSITE" id="PS50994"/>
    </source>
</evidence>
<dbReference type="SUPFAM" id="SSF53098">
    <property type="entry name" value="Ribonuclease H-like"/>
    <property type="match status" value="1"/>
</dbReference>
<organism evidence="2 3">
    <name type="scientific">Clostridium collagenovorans DSM 3089</name>
    <dbReference type="NCBI Taxonomy" id="1121306"/>
    <lineage>
        <taxon>Bacteria</taxon>
        <taxon>Bacillati</taxon>
        <taxon>Bacillota</taxon>
        <taxon>Clostridia</taxon>
        <taxon>Eubacteriales</taxon>
        <taxon>Clostridiaceae</taxon>
        <taxon>Clostridium</taxon>
    </lineage>
</organism>
<accession>A0A1M5VX52</accession>
<dbReference type="Proteomes" id="UP000184526">
    <property type="component" value="Unassembled WGS sequence"/>
</dbReference>